<dbReference type="Pfam" id="PF14050">
    <property type="entry name" value="Nudc_N"/>
    <property type="match status" value="1"/>
</dbReference>
<dbReference type="CDD" id="cd06467">
    <property type="entry name" value="p23_NUDC_like"/>
    <property type="match status" value="1"/>
</dbReference>
<dbReference type="GeneID" id="108742065"/>
<evidence type="ECO:0000256" key="6">
    <source>
        <dbReference type="ARBA" id="ARBA00030427"/>
    </source>
</evidence>
<dbReference type="Gene3D" id="2.60.40.790">
    <property type="match status" value="1"/>
</dbReference>
<feature type="domain" description="CS" evidence="7">
    <location>
        <begin position="135"/>
        <end position="223"/>
    </location>
</feature>
<dbReference type="PANTHER" id="PTHR12356">
    <property type="entry name" value="NUCLEAR MOVEMENT PROTEIN NUDC"/>
    <property type="match status" value="1"/>
</dbReference>
<dbReference type="InterPro" id="IPR025934">
    <property type="entry name" value="NudC_N_dom"/>
</dbReference>
<gene>
    <name evidence="9 10" type="primary">LOC108742065</name>
</gene>
<accession>A0A7F5RK95</accession>
<dbReference type="PANTHER" id="PTHR12356:SF3">
    <property type="entry name" value="NUCLEAR MIGRATION PROTEIN NUDC"/>
    <property type="match status" value="1"/>
</dbReference>
<evidence type="ECO:0000256" key="5">
    <source>
        <dbReference type="ARBA" id="ARBA00022553"/>
    </source>
</evidence>
<dbReference type="InterPro" id="IPR008978">
    <property type="entry name" value="HSP20-like_chaperone"/>
</dbReference>
<evidence type="ECO:0000313" key="9">
    <source>
        <dbReference type="RefSeq" id="XP_025836422.1"/>
    </source>
</evidence>
<dbReference type="InterPro" id="IPR007052">
    <property type="entry name" value="CS_dom"/>
</dbReference>
<evidence type="ECO:0000313" key="8">
    <source>
        <dbReference type="Proteomes" id="UP000192223"/>
    </source>
</evidence>
<keyword evidence="5" id="KW-0597">Phosphoprotein</keyword>
<dbReference type="PROSITE" id="PS51203">
    <property type="entry name" value="CS"/>
    <property type="match status" value="1"/>
</dbReference>
<dbReference type="Proteomes" id="UP000192223">
    <property type="component" value="Unplaced"/>
</dbReference>
<reference evidence="9 10" key="1">
    <citation type="submission" date="2025-04" db="UniProtKB">
        <authorList>
            <consortium name="RefSeq"/>
        </authorList>
    </citation>
    <scope>IDENTIFICATION</scope>
    <source>
        <tissue evidence="9 10">Entire body</tissue>
    </source>
</reference>
<evidence type="ECO:0000256" key="2">
    <source>
        <dbReference type="ARBA" id="ARBA00010513"/>
    </source>
</evidence>
<protein>
    <recommendedName>
        <fullName evidence="3">Nuclear migration protein nudC</fullName>
    </recommendedName>
    <alternativeName>
        <fullName evidence="6">Nuclear distribution protein C homolog</fullName>
    </alternativeName>
</protein>
<dbReference type="GO" id="GO:0006457">
    <property type="term" value="P:protein folding"/>
    <property type="evidence" value="ECO:0007669"/>
    <property type="project" value="TreeGrafter"/>
</dbReference>
<dbReference type="GO" id="GO:0051082">
    <property type="term" value="F:unfolded protein binding"/>
    <property type="evidence" value="ECO:0007669"/>
    <property type="project" value="TreeGrafter"/>
</dbReference>
<dbReference type="Pfam" id="PF04969">
    <property type="entry name" value="CS"/>
    <property type="match status" value="1"/>
</dbReference>
<dbReference type="AlphaFoldDB" id="A0A7F5RK95"/>
<evidence type="ECO:0000313" key="10">
    <source>
        <dbReference type="RefSeq" id="XP_025836423.1"/>
    </source>
</evidence>
<evidence type="ECO:0000259" key="7">
    <source>
        <dbReference type="PROSITE" id="PS51203"/>
    </source>
</evidence>
<evidence type="ECO:0000256" key="3">
    <source>
        <dbReference type="ARBA" id="ARBA00017641"/>
    </source>
</evidence>
<dbReference type="KEGG" id="apln:108742065"/>
<organism evidence="8 9">
    <name type="scientific">Agrilus planipennis</name>
    <name type="common">Emerald ash borer</name>
    <name type="synonym">Agrilus marcopoli</name>
    <dbReference type="NCBI Taxonomy" id="224129"/>
    <lineage>
        <taxon>Eukaryota</taxon>
        <taxon>Metazoa</taxon>
        <taxon>Ecdysozoa</taxon>
        <taxon>Arthropoda</taxon>
        <taxon>Hexapoda</taxon>
        <taxon>Insecta</taxon>
        <taxon>Pterygota</taxon>
        <taxon>Neoptera</taxon>
        <taxon>Endopterygota</taxon>
        <taxon>Coleoptera</taxon>
        <taxon>Polyphaga</taxon>
        <taxon>Elateriformia</taxon>
        <taxon>Buprestoidea</taxon>
        <taxon>Buprestidae</taxon>
        <taxon>Agrilinae</taxon>
        <taxon>Agrilus</taxon>
    </lineage>
</organism>
<sequence length="300" mass="34122">MNNGNVFDDALFNILKECKTLPTFLDTIFGFLRRRTDFYVVAVDPISPIGLPPGWAENLVKQAFLKYKPHNKRDTETLPESQVPLPTVETEVVTSSIEDQNKSDLNGIDISVNKCINEELKEKSNFHSSESYNGAVYNNYSWSQTITDVDVVIKLPENLTTKNLNVDIGPQKIDITLKGTGESLFSGILCQKIKYNDVLWALDKRKLNIHLDKVQEMWWNCLLQNEPKLDISKIDCSRPFEELPEDAQAKIEELAWNQERKIQGLPTSQELAMQETLKKAWNAEGSPFSGPFDLSKVEIN</sequence>
<dbReference type="OrthoDB" id="515366at2759"/>
<keyword evidence="8" id="KW-1185">Reference proteome</keyword>
<evidence type="ECO:0000256" key="1">
    <source>
        <dbReference type="ARBA" id="ARBA00004496"/>
    </source>
</evidence>
<proteinExistence type="inferred from homology"/>
<comment type="subcellular location">
    <subcellularLocation>
        <location evidence="1">Cytoplasm</location>
    </subcellularLocation>
</comment>
<dbReference type="RefSeq" id="XP_025836423.1">
    <property type="nucleotide sequence ID" value="XM_025980638.1"/>
</dbReference>
<dbReference type="GO" id="GO:0005737">
    <property type="term" value="C:cytoplasm"/>
    <property type="evidence" value="ECO:0007669"/>
    <property type="project" value="UniProtKB-SubCell"/>
</dbReference>
<keyword evidence="4" id="KW-0963">Cytoplasm</keyword>
<name>A0A7F5RK95_AGRPL</name>
<comment type="similarity">
    <text evidence="2">Belongs to the nudC family.</text>
</comment>
<dbReference type="RefSeq" id="XP_025836422.1">
    <property type="nucleotide sequence ID" value="XM_025980637.1"/>
</dbReference>
<evidence type="ECO:0000256" key="4">
    <source>
        <dbReference type="ARBA" id="ARBA00022490"/>
    </source>
</evidence>
<dbReference type="InterPro" id="IPR037898">
    <property type="entry name" value="NudC_fam"/>
</dbReference>
<dbReference type="SUPFAM" id="SSF49764">
    <property type="entry name" value="HSP20-like chaperones"/>
    <property type="match status" value="1"/>
</dbReference>